<gene>
    <name evidence="2" type="ORF">ACFOSU_04950</name>
</gene>
<feature type="region of interest" description="Disordered" evidence="1">
    <location>
        <begin position="520"/>
        <end position="546"/>
    </location>
</feature>
<feature type="compositionally biased region" description="Basic and acidic residues" evidence="1">
    <location>
        <begin position="522"/>
        <end position="534"/>
    </location>
</feature>
<evidence type="ECO:0000313" key="3">
    <source>
        <dbReference type="Proteomes" id="UP001595462"/>
    </source>
</evidence>
<evidence type="ECO:0000313" key="2">
    <source>
        <dbReference type="EMBL" id="MFC3103235.1"/>
    </source>
</evidence>
<accession>A0ABV7EKN0</accession>
<organism evidence="2 3">
    <name type="scientific">Salinisphaera aquimarina</name>
    <dbReference type="NCBI Taxonomy" id="2094031"/>
    <lineage>
        <taxon>Bacteria</taxon>
        <taxon>Pseudomonadati</taxon>
        <taxon>Pseudomonadota</taxon>
        <taxon>Gammaproteobacteria</taxon>
        <taxon>Salinisphaerales</taxon>
        <taxon>Salinisphaeraceae</taxon>
        <taxon>Salinisphaera</taxon>
    </lineage>
</organism>
<dbReference type="EMBL" id="JBHRSS010000003">
    <property type="protein sequence ID" value="MFC3103235.1"/>
    <property type="molecule type" value="Genomic_DNA"/>
</dbReference>
<reference evidence="3" key="1">
    <citation type="journal article" date="2019" name="Int. J. Syst. Evol. Microbiol.">
        <title>The Global Catalogue of Microorganisms (GCM) 10K type strain sequencing project: providing services to taxonomists for standard genome sequencing and annotation.</title>
        <authorList>
            <consortium name="The Broad Institute Genomics Platform"/>
            <consortium name="The Broad Institute Genome Sequencing Center for Infectious Disease"/>
            <person name="Wu L."/>
            <person name="Ma J."/>
        </authorList>
    </citation>
    <scope>NUCLEOTIDE SEQUENCE [LARGE SCALE GENOMIC DNA]</scope>
    <source>
        <strain evidence="3">KCTC 52640</strain>
    </source>
</reference>
<keyword evidence="3" id="KW-1185">Reference proteome</keyword>
<sequence length="743" mass="81789">MPSSGEQHRYRVGNHVVVAVDGRHLDHTVASHGIATYRVTDTGDPLRLHAGIDLLNISVDDFPGLSSVDLAPRAADVAELMRDGFDMMLADNGAVDVQPVNQTAMKDLAEQFRKLGDNSFPQAVPGPAVPVGIPAREGARVTLDDFQGLDGLTFTVDRLNDKRAWLSVSGDFDELPPDSPLIQRMAPPTKDVEVSDVKVAARMIVDREHGWITDMTLVVHLRMAVGDKAATIRSITYAHQTDNPLAGDVSTPLNGFSRLPNTLIWGGDLALGQYSGVFTPPPMHEPPQRLEPGDEPQTLWVSRRHLALRLEHGNAARLPYGSLGLKNATAFDADGQALDIPLAFNDAQYITDDDNGWLFDVVPLGWQDIDLREVAEVRAEFGYRRRSPGTPVTLTLDDQRRELTHGDARAVAEPIADTDNAWRVTLSSGGQQLYWLDATTLDGVDGQGWVQDSDSWQTPADQIMLARTDNPRAWTQTLRIDADRPALQLSLFAADNGTVEQTETLRFVDPTMIRRVAPGQARHLDEPLHSDRNLSLDTLAPEPDGRGGLQMDLPVGLDSQCGLSAWVDRPDMPVRLWRKTPPPDNAPQAGMQHWQLTLADGAHADVHDLPLETVLNCPGTPNWRSVPVTANTPWHLDLYTLTGRWPQSTGAAADYFAHVQFLDADDRPLRPMLQTAEADDTPGDWAGESQQHGIRDYVDDSGQIRIWGDVAHVVMLAFEPPAIKRRWPNAAKRRADADKESTQ</sequence>
<comment type="caution">
    <text evidence="2">The sequence shown here is derived from an EMBL/GenBank/DDBJ whole genome shotgun (WGS) entry which is preliminary data.</text>
</comment>
<dbReference type="RefSeq" id="WP_380687071.1">
    <property type="nucleotide sequence ID" value="NZ_JBHRSS010000003.1"/>
</dbReference>
<evidence type="ECO:0000256" key="1">
    <source>
        <dbReference type="SAM" id="MobiDB-lite"/>
    </source>
</evidence>
<dbReference type="Proteomes" id="UP001595462">
    <property type="component" value="Unassembled WGS sequence"/>
</dbReference>
<name>A0ABV7EKN0_9GAMM</name>
<proteinExistence type="predicted"/>
<protein>
    <submittedName>
        <fullName evidence="2">Uncharacterized protein</fullName>
    </submittedName>
</protein>